<keyword evidence="4" id="KW-0722">Serine protease inhibitor</keyword>
<dbReference type="InterPro" id="IPR002223">
    <property type="entry name" value="Kunitz_BPTI"/>
</dbReference>
<feature type="domain" description="BPTI/Kunitz inhibitor" evidence="9">
    <location>
        <begin position="106"/>
        <end position="156"/>
    </location>
</feature>
<dbReference type="PANTHER" id="PTHR10083">
    <property type="entry name" value="KUNITZ-TYPE PROTEASE INHIBITOR-RELATED"/>
    <property type="match status" value="1"/>
</dbReference>
<reference evidence="12" key="1">
    <citation type="submission" date="2016-06" db="UniProtKB">
        <authorList>
            <consortium name="WormBaseParasite"/>
        </authorList>
    </citation>
    <scope>IDENTIFICATION</scope>
</reference>
<dbReference type="PROSITE" id="PS00280">
    <property type="entry name" value="BPTI_KUNITZ_1"/>
    <property type="match status" value="4"/>
</dbReference>
<evidence type="ECO:0000313" key="11">
    <source>
        <dbReference type="Proteomes" id="UP000270296"/>
    </source>
</evidence>
<dbReference type="WBParaSite" id="SBAD_0000944501-mRNA-1">
    <property type="protein sequence ID" value="SBAD_0000944501-mRNA-1"/>
    <property type="gene ID" value="SBAD_0000944501"/>
</dbReference>
<evidence type="ECO:0000256" key="4">
    <source>
        <dbReference type="ARBA" id="ARBA00022900"/>
    </source>
</evidence>
<feature type="domain" description="BPTI/Kunitz inhibitor" evidence="9">
    <location>
        <begin position="188"/>
        <end position="241"/>
    </location>
</feature>
<dbReference type="Gene3D" id="4.10.410.10">
    <property type="entry name" value="Pancreatic trypsin inhibitor Kunitz domain"/>
    <property type="match status" value="6"/>
</dbReference>
<evidence type="ECO:0000256" key="6">
    <source>
        <dbReference type="ARBA" id="ARBA00023240"/>
    </source>
</evidence>
<evidence type="ECO:0000313" key="12">
    <source>
        <dbReference type="WBParaSite" id="SBAD_0000944501-mRNA-1"/>
    </source>
</evidence>
<dbReference type="PRINTS" id="PR00759">
    <property type="entry name" value="BASICPTASE"/>
</dbReference>
<feature type="region of interest" description="Disordered" evidence="8">
    <location>
        <begin position="62"/>
        <end position="89"/>
    </location>
</feature>
<keyword evidence="11" id="KW-1185">Reference proteome</keyword>
<feature type="region of interest" description="Disordered" evidence="8">
    <location>
        <begin position="150"/>
        <end position="176"/>
    </location>
</feature>
<dbReference type="InterPro" id="IPR036880">
    <property type="entry name" value="Kunitz_BPTI_sf"/>
</dbReference>
<dbReference type="AlphaFoldDB" id="A0A183IZR8"/>
<keyword evidence="6" id="KW-1199">Hemostasis impairing toxin</keyword>
<evidence type="ECO:0000256" key="5">
    <source>
        <dbReference type="ARBA" id="ARBA00023157"/>
    </source>
</evidence>
<reference evidence="10 11" key="2">
    <citation type="submission" date="2018-11" db="EMBL/GenBank/DDBJ databases">
        <authorList>
            <consortium name="Pathogen Informatics"/>
        </authorList>
    </citation>
    <scope>NUCLEOTIDE SEQUENCE [LARGE SCALE GENOMIC DNA]</scope>
</reference>
<feature type="compositionally biased region" description="Basic and acidic residues" evidence="8">
    <location>
        <begin position="150"/>
        <end position="169"/>
    </location>
</feature>
<accession>A0A183IZR8</accession>
<keyword evidence="7" id="KW-1203">Blood coagulation cascade inhibiting toxin</keyword>
<evidence type="ECO:0000256" key="1">
    <source>
        <dbReference type="ARBA" id="ARBA00004613"/>
    </source>
</evidence>
<comment type="subcellular location">
    <subcellularLocation>
        <location evidence="1">Secreted</location>
    </subcellularLocation>
</comment>
<dbReference type="GO" id="GO:0004867">
    <property type="term" value="F:serine-type endopeptidase inhibitor activity"/>
    <property type="evidence" value="ECO:0007669"/>
    <property type="project" value="UniProtKB-KW"/>
</dbReference>
<protein>
    <submittedName>
        <fullName evidence="12">Kunitz/Bovine pancreatic trypsin inhibitor domain protein</fullName>
    </submittedName>
</protein>
<proteinExistence type="predicted"/>
<dbReference type="Proteomes" id="UP000270296">
    <property type="component" value="Unassembled WGS sequence"/>
</dbReference>
<dbReference type="PANTHER" id="PTHR10083:SF376">
    <property type="entry name" value="SERINE PEPTIDASE INHIBITOR, KUNITZ TYPE, 3"/>
    <property type="match status" value="1"/>
</dbReference>
<feature type="domain" description="BPTI/Kunitz inhibitor" evidence="9">
    <location>
        <begin position="2"/>
        <end position="52"/>
    </location>
</feature>
<keyword evidence="5" id="KW-1015">Disulfide bond</keyword>
<dbReference type="OrthoDB" id="4473401at2759"/>
<sequence length="427" mass="48579">MCSMPKDRGNCTKFELRFYYESSTRECKHFFYGGCGGNANNFKELLHCQRYCMVDADKTSPSSTTEMPSTTIRTKTPLIGRPSSPRQQISSKTMQKPQHQLDADVCKHPQDPGTCNERFIRWYWNSSLKACEVFTYSGCKGNGNNFGSREDCQQKCEPTKQPESNERTEGSQQHSTQTVTVASMAEKCFLPMVRDPGPCKEPGLVRWGFDVNTRRCNSFQYGGCAGNSNHFFSLQECELYCREFSRFYNSKTQNCEPFIYGSCGGNQNNFDTESQCHNRCMKGKAILPTSTVLLLKLYFLESGMMGITVPPVCSLDQDAGTCKEYNVKYYYNRRNMKCELFVYTGCGGNDNKFETQQECCETCPGPRQLSPFCTMPKVVGTCRNSHLRWYFDQASQFCKLFYFSGCGGNGNNFATKLECEMNCKECK</sequence>
<gene>
    <name evidence="10" type="ORF">SBAD_LOCUS9115</name>
</gene>
<dbReference type="InterPro" id="IPR020901">
    <property type="entry name" value="Prtase_inh_Kunz-CS"/>
</dbReference>
<evidence type="ECO:0000256" key="2">
    <source>
        <dbReference type="ARBA" id="ARBA00022525"/>
    </source>
</evidence>
<evidence type="ECO:0000256" key="7">
    <source>
        <dbReference type="ARBA" id="ARBA00034146"/>
    </source>
</evidence>
<dbReference type="FunFam" id="4.10.410.10:FF:000020">
    <property type="entry name" value="Collagen, type VI, alpha 3"/>
    <property type="match status" value="4"/>
</dbReference>
<evidence type="ECO:0000256" key="3">
    <source>
        <dbReference type="ARBA" id="ARBA00022690"/>
    </source>
</evidence>
<keyword evidence="2" id="KW-0964">Secreted</keyword>
<feature type="domain" description="BPTI/Kunitz inhibitor" evidence="9">
    <location>
        <begin position="313"/>
        <end position="363"/>
    </location>
</feature>
<keyword evidence="3" id="KW-0646">Protease inhibitor</keyword>
<evidence type="ECO:0000259" key="9">
    <source>
        <dbReference type="PROSITE" id="PS50279"/>
    </source>
</evidence>
<dbReference type="SMART" id="SM00131">
    <property type="entry name" value="KU"/>
    <property type="match status" value="6"/>
</dbReference>
<evidence type="ECO:0000256" key="8">
    <source>
        <dbReference type="SAM" id="MobiDB-lite"/>
    </source>
</evidence>
<organism evidence="12">
    <name type="scientific">Soboliphyme baturini</name>
    <dbReference type="NCBI Taxonomy" id="241478"/>
    <lineage>
        <taxon>Eukaryota</taxon>
        <taxon>Metazoa</taxon>
        <taxon>Ecdysozoa</taxon>
        <taxon>Nematoda</taxon>
        <taxon>Enoplea</taxon>
        <taxon>Dorylaimia</taxon>
        <taxon>Dioctophymatida</taxon>
        <taxon>Dioctophymatoidea</taxon>
        <taxon>Soboliphymatidae</taxon>
        <taxon>Soboliphyme</taxon>
    </lineage>
</organism>
<dbReference type="PROSITE" id="PS50279">
    <property type="entry name" value="BPTI_KUNITZ_2"/>
    <property type="match status" value="6"/>
</dbReference>
<keyword evidence="6" id="KW-0800">Toxin</keyword>
<dbReference type="InterPro" id="IPR050098">
    <property type="entry name" value="TFPI/VKTCI-like"/>
</dbReference>
<dbReference type="GO" id="GO:0005615">
    <property type="term" value="C:extracellular space"/>
    <property type="evidence" value="ECO:0007669"/>
    <property type="project" value="TreeGrafter"/>
</dbReference>
<feature type="compositionally biased region" description="Low complexity" evidence="8">
    <location>
        <begin position="62"/>
        <end position="71"/>
    </location>
</feature>
<dbReference type="Pfam" id="PF00014">
    <property type="entry name" value="Kunitz_BPTI"/>
    <property type="match status" value="6"/>
</dbReference>
<name>A0A183IZR8_9BILA</name>
<feature type="domain" description="BPTI/Kunitz inhibitor" evidence="9">
    <location>
        <begin position="247"/>
        <end position="280"/>
    </location>
</feature>
<dbReference type="CDD" id="cd00109">
    <property type="entry name" value="Kunitz-type"/>
    <property type="match status" value="6"/>
</dbReference>
<feature type="domain" description="BPTI/Kunitz inhibitor" evidence="9">
    <location>
        <begin position="373"/>
        <end position="423"/>
    </location>
</feature>
<dbReference type="SUPFAM" id="SSF57362">
    <property type="entry name" value="BPTI-like"/>
    <property type="match status" value="6"/>
</dbReference>
<evidence type="ECO:0000313" key="10">
    <source>
        <dbReference type="EMBL" id="VDP21318.1"/>
    </source>
</evidence>
<dbReference type="EMBL" id="UZAM01012346">
    <property type="protein sequence ID" value="VDP21318.1"/>
    <property type="molecule type" value="Genomic_DNA"/>
</dbReference>